<dbReference type="EMBL" id="JBIYDN010000013">
    <property type="protein sequence ID" value="MFK4444219.1"/>
    <property type="molecule type" value="Genomic_DNA"/>
</dbReference>
<dbReference type="GO" id="GO:0004177">
    <property type="term" value="F:aminopeptidase activity"/>
    <property type="evidence" value="ECO:0007669"/>
    <property type="project" value="UniProtKB-KW"/>
</dbReference>
<reference evidence="2 3" key="1">
    <citation type="submission" date="2024-10" db="EMBL/GenBank/DDBJ databases">
        <authorList>
            <person name="Deangelis K."/>
            <person name="Huntemann M."/>
            <person name="Clum A."/>
            <person name="Wang J."/>
            <person name="Palaniappan K."/>
            <person name="Ritter S."/>
            <person name="Chen I.-M."/>
            <person name="Stamatis D."/>
            <person name="Reddy T."/>
            <person name="O'Malley R."/>
            <person name="Daum C."/>
            <person name="Ng V."/>
            <person name="Ivanova N."/>
            <person name="Kyrpides N."/>
            <person name="Woyke T."/>
        </authorList>
    </citation>
    <scope>NUCLEOTIDE SEQUENCE [LARGE SCALE GENOMIC DNA]</scope>
    <source>
        <strain evidence="2 3">GAS97</strain>
    </source>
</reference>
<evidence type="ECO:0000259" key="1">
    <source>
        <dbReference type="Pfam" id="PF00557"/>
    </source>
</evidence>
<dbReference type="CDD" id="cd01066">
    <property type="entry name" value="APP_MetAP"/>
    <property type="match status" value="1"/>
</dbReference>
<dbReference type="InterPro" id="IPR036005">
    <property type="entry name" value="Creatinase/aminopeptidase-like"/>
</dbReference>
<dbReference type="SUPFAM" id="SSF55920">
    <property type="entry name" value="Creatinase/aminopeptidase"/>
    <property type="match status" value="1"/>
</dbReference>
<dbReference type="PANTHER" id="PTHR46112:SF2">
    <property type="entry name" value="XAA-PRO AMINOPEPTIDASE P-RELATED"/>
    <property type="match status" value="1"/>
</dbReference>
<dbReference type="Proteomes" id="UP001620514">
    <property type="component" value="Unassembled WGS sequence"/>
</dbReference>
<organism evidence="2 3">
    <name type="scientific">Caballeronia udeis</name>
    <dbReference type="NCBI Taxonomy" id="1232866"/>
    <lineage>
        <taxon>Bacteria</taxon>
        <taxon>Pseudomonadati</taxon>
        <taxon>Pseudomonadota</taxon>
        <taxon>Betaproteobacteria</taxon>
        <taxon>Burkholderiales</taxon>
        <taxon>Burkholderiaceae</taxon>
        <taxon>Caballeronia</taxon>
    </lineage>
</organism>
<accession>A0ABW8MKL4</accession>
<keyword evidence="3" id="KW-1185">Reference proteome</keyword>
<comment type="caution">
    <text evidence="2">The sequence shown here is derived from an EMBL/GenBank/DDBJ whole genome shotgun (WGS) entry which is preliminary data.</text>
</comment>
<evidence type="ECO:0000313" key="2">
    <source>
        <dbReference type="EMBL" id="MFK4444219.1"/>
    </source>
</evidence>
<keyword evidence="2" id="KW-0031">Aminopeptidase</keyword>
<name>A0ABW8MKL4_9BURK</name>
<dbReference type="RefSeq" id="WP_404609255.1">
    <property type="nucleotide sequence ID" value="NZ_JBIYDN010000013.1"/>
</dbReference>
<keyword evidence="2" id="KW-0645">Protease</keyword>
<proteinExistence type="predicted"/>
<dbReference type="InterPro" id="IPR000994">
    <property type="entry name" value="Pept_M24"/>
</dbReference>
<reference evidence="2 3" key="2">
    <citation type="submission" date="2024-11" db="EMBL/GenBank/DDBJ databases">
        <title>Using genomics to understand microbial adaptation to soil warming.</title>
        <authorList>
            <person name="Deangelis K.M. PhD."/>
        </authorList>
    </citation>
    <scope>NUCLEOTIDE SEQUENCE [LARGE SCALE GENOMIC DNA]</scope>
    <source>
        <strain evidence="2 3">GAS97</strain>
    </source>
</reference>
<dbReference type="PANTHER" id="PTHR46112">
    <property type="entry name" value="AMINOPEPTIDASE"/>
    <property type="match status" value="1"/>
</dbReference>
<evidence type="ECO:0000313" key="3">
    <source>
        <dbReference type="Proteomes" id="UP001620514"/>
    </source>
</evidence>
<protein>
    <submittedName>
        <fullName evidence="2">Xaa-Pro aminopeptidase</fullName>
    </submittedName>
</protein>
<keyword evidence="2" id="KW-0378">Hydrolase</keyword>
<dbReference type="Gene3D" id="3.90.230.10">
    <property type="entry name" value="Creatinase/methionine aminopeptidase superfamily"/>
    <property type="match status" value="1"/>
</dbReference>
<feature type="domain" description="Peptidase M24" evidence="1">
    <location>
        <begin position="22"/>
        <end position="223"/>
    </location>
</feature>
<gene>
    <name evidence="2" type="ORF">ABH943_004241</name>
</gene>
<dbReference type="InterPro" id="IPR050659">
    <property type="entry name" value="Peptidase_M24B"/>
</dbReference>
<dbReference type="Pfam" id="PF00557">
    <property type="entry name" value="Peptidase_M24"/>
    <property type="match status" value="1"/>
</dbReference>
<sequence length="232" mass="26747">MTADLTRESLEHLGPFFDRANLLRARELTRETLASIAAVIQPGMLEEDAVEMARAQIMDAGMPRSWHDIYIRFGSNTTKMFGHPSAPGMRLKENDIFFIDIGPVWKKWEGDAGQTFVVGADPEMVKCKTDVRDIFHAVRQKWLKDRSSGRELYAHAEEEARKRGWLLNMNWSGHRLGDFPHELYYDGGLAQVEFRPSEAIWVLEIHICHPTKPYGAFFEDLLLDDEHYQVIE</sequence>